<dbReference type="Proteomes" id="UP000625033">
    <property type="component" value="Unassembled WGS sequence"/>
</dbReference>
<dbReference type="AlphaFoldDB" id="A0A931GFJ7"/>
<proteinExistence type="predicted"/>
<comment type="caution">
    <text evidence="2">The sequence shown here is derived from an EMBL/GenBank/DDBJ whole genome shotgun (WGS) entry which is preliminary data.</text>
</comment>
<evidence type="ECO:0000313" key="3">
    <source>
        <dbReference type="Proteomes" id="UP000625033"/>
    </source>
</evidence>
<accession>A0A931GFJ7</accession>
<keyword evidence="1" id="KW-0812">Transmembrane</keyword>
<name>A0A931GFJ7_9MICC</name>
<organism evidence="2 3">
    <name type="scientific">Zhihengliuella flava</name>
    <dbReference type="NCBI Taxonomy" id="1285193"/>
    <lineage>
        <taxon>Bacteria</taxon>
        <taxon>Bacillati</taxon>
        <taxon>Actinomycetota</taxon>
        <taxon>Actinomycetes</taxon>
        <taxon>Micrococcales</taxon>
        <taxon>Micrococcaceae</taxon>
        <taxon>Zhihengliuella</taxon>
    </lineage>
</organism>
<keyword evidence="1" id="KW-1133">Transmembrane helix</keyword>
<keyword evidence="1" id="KW-0472">Membrane</keyword>
<evidence type="ECO:0000256" key="1">
    <source>
        <dbReference type="SAM" id="Phobius"/>
    </source>
</evidence>
<reference evidence="2" key="1">
    <citation type="submission" date="2020-11" db="EMBL/GenBank/DDBJ databases">
        <title>Sequencing the genomes of 1000 actinobacteria strains.</title>
        <authorList>
            <person name="Klenk H.-P."/>
        </authorList>
    </citation>
    <scope>NUCLEOTIDE SEQUENCE</scope>
    <source>
        <strain evidence="2">DSM 26152</strain>
    </source>
</reference>
<sequence>MKSWPRWLKVLQLVVFVGLLATQIPLALGGQWFSWIVAGLAVAGIVVVAVNWSAPKTVETRGT</sequence>
<evidence type="ECO:0000313" key="2">
    <source>
        <dbReference type="EMBL" id="MBG6084737.1"/>
    </source>
</evidence>
<protein>
    <submittedName>
        <fullName evidence="2">Membrane protein YccC</fullName>
    </submittedName>
</protein>
<dbReference type="RefSeq" id="WP_196836003.1">
    <property type="nucleotide sequence ID" value="NZ_JADOTZ010000001.1"/>
</dbReference>
<feature type="transmembrane region" description="Helical" evidence="1">
    <location>
        <begin position="32"/>
        <end position="54"/>
    </location>
</feature>
<dbReference type="EMBL" id="JADOTZ010000001">
    <property type="protein sequence ID" value="MBG6084737.1"/>
    <property type="molecule type" value="Genomic_DNA"/>
</dbReference>
<feature type="transmembrane region" description="Helical" evidence="1">
    <location>
        <begin position="7"/>
        <end position="26"/>
    </location>
</feature>
<keyword evidence="3" id="KW-1185">Reference proteome</keyword>
<gene>
    <name evidence="2" type="ORF">IW252_001504</name>
</gene>